<evidence type="ECO:0000259" key="2">
    <source>
        <dbReference type="Pfam" id="PF02541"/>
    </source>
</evidence>
<dbReference type="PANTHER" id="PTHR30005">
    <property type="entry name" value="EXOPOLYPHOSPHATASE"/>
    <property type="match status" value="1"/>
</dbReference>
<comment type="similarity">
    <text evidence="1">Belongs to the GppA/Ppx family.</text>
</comment>
<feature type="domain" description="Ppx/GppA phosphatase N-terminal" evidence="2">
    <location>
        <begin position="30"/>
        <end position="300"/>
    </location>
</feature>
<protein>
    <submittedName>
        <fullName evidence="4">Phosphatase</fullName>
    </submittedName>
</protein>
<dbReference type="InterPro" id="IPR003695">
    <property type="entry name" value="Ppx_GppA_N"/>
</dbReference>
<evidence type="ECO:0000259" key="3">
    <source>
        <dbReference type="Pfam" id="PF21447"/>
    </source>
</evidence>
<dbReference type="SUPFAM" id="SSF109604">
    <property type="entry name" value="HD-domain/PDEase-like"/>
    <property type="match status" value="1"/>
</dbReference>
<evidence type="ECO:0000313" key="5">
    <source>
        <dbReference type="Proteomes" id="UP000621540"/>
    </source>
</evidence>
<dbReference type="Gene3D" id="1.10.3210.10">
    <property type="entry name" value="Hypothetical protein af1432"/>
    <property type="match status" value="1"/>
</dbReference>
<dbReference type="Proteomes" id="UP000621540">
    <property type="component" value="Unassembled WGS sequence"/>
</dbReference>
<accession>A0ABR7I833</accession>
<dbReference type="Gene3D" id="3.30.420.150">
    <property type="entry name" value="Exopolyphosphatase. Domain 2"/>
    <property type="match status" value="1"/>
</dbReference>
<dbReference type="Pfam" id="PF21447">
    <property type="entry name" value="Ppx-GppA_III"/>
    <property type="match status" value="1"/>
</dbReference>
<dbReference type="InterPro" id="IPR050273">
    <property type="entry name" value="GppA/Ppx_hydrolase"/>
</dbReference>
<dbReference type="PANTHER" id="PTHR30005:SF0">
    <property type="entry name" value="RETROGRADE REGULATION PROTEIN 2"/>
    <property type="match status" value="1"/>
</dbReference>
<dbReference type="InterPro" id="IPR048950">
    <property type="entry name" value="Ppx_GppA_C"/>
</dbReference>
<name>A0ABR7I833_9FIRM</name>
<feature type="domain" description="Ppx/GppA phosphatase C-terminal" evidence="3">
    <location>
        <begin position="326"/>
        <end position="480"/>
    </location>
</feature>
<organism evidence="4 5">
    <name type="scientific">Roseburia yibonii</name>
    <dbReference type="NCBI Taxonomy" id="2763063"/>
    <lineage>
        <taxon>Bacteria</taxon>
        <taxon>Bacillati</taxon>
        <taxon>Bacillota</taxon>
        <taxon>Clostridia</taxon>
        <taxon>Lachnospirales</taxon>
        <taxon>Lachnospiraceae</taxon>
        <taxon>Roseburia</taxon>
    </lineage>
</organism>
<dbReference type="RefSeq" id="WP_147618117.1">
    <property type="nucleotide sequence ID" value="NZ_JACOQH010000002.1"/>
</dbReference>
<dbReference type="Pfam" id="PF02541">
    <property type="entry name" value="Ppx-GppA"/>
    <property type="match status" value="1"/>
</dbReference>
<sequence length="509" mass="57721">MNITTFAAIYIGSYEISMKIFELSAKRKIREVDYIRKRVELGKDAYAKGYIGYELAEELCSVLSEYTKIMAGYKVDAYKVCASAAIRDAKNELFILDQIKLRTKLDVEVLSNSEHRFISYKSVAARPEFNKMIEKGAAVVDVGGGSLQITLFQKGKAITTQHLLLGTMRIYEKLSEIGNAVIYYDDLIKELVDKELERFKDIYLKDNRLQYLIMMGDYSTEIVRKLEKNLDRTTVDAGKFVKYLNKMNRNSLGKIAEELSLSNATDPLLLPSIVLYKRIAEELDADSIWVPGSDINDGIACDYALEHNMIRVEHDFDEDVISASKYMAQRYHGYTPHIDALTEMATLVFDSMKRVHGMGKRERLLLQVAAILHDCGKYVSLVNGPECAYSIIMASEIIGLSHLEREIVACTVKYNTYPLDDYEVLADKLDQESYMVVAKLAAILKVSNAMDRSHKQKFKNVKASLRGKQLVITIESMDDIVLEKGLFAAKSGDFERIFSVKPVIKEKHT</sequence>
<proteinExistence type="inferred from homology"/>
<dbReference type="SUPFAM" id="SSF53067">
    <property type="entry name" value="Actin-like ATPase domain"/>
    <property type="match status" value="2"/>
</dbReference>
<evidence type="ECO:0000313" key="4">
    <source>
        <dbReference type="EMBL" id="MBC5753106.1"/>
    </source>
</evidence>
<dbReference type="CDD" id="cd24006">
    <property type="entry name" value="ASKHA_NBD_PPX_GppA"/>
    <property type="match status" value="1"/>
</dbReference>
<comment type="caution">
    <text evidence="4">The sequence shown here is derived from an EMBL/GenBank/DDBJ whole genome shotgun (WGS) entry which is preliminary data.</text>
</comment>
<dbReference type="EMBL" id="JACOQH010000002">
    <property type="protein sequence ID" value="MBC5753106.1"/>
    <property type="molecule type" value="Genomic_DNA"/>
</dbReference>
<evidence type="ECO:0000256" key="1">
    <source>
        <dbReference type="ARBA" id="ARBA00007125"/>
    </source>
</evidence>
<reference evidence="4 5" key="1">
    <citation type="submission" date="2020-08" db="EMBL/GenBank/DDBJ databases">
        <title>Genome public.</title>
        <authorList>
            <person name="Liu C."/>
            <person name="Sun Q."/>
        </authorList>
    </citation>
    <scope>NUCLEOTIDE SEQUENCE [LARGE SCALE GENOMIC DNA]</scope>
    <source>
        <strain evidence="4 5">BX0805</strain>
    </source>
</reference>
<dbReference type="Gene3D" id="3.30.420.40">
    <property type="match status" value="1"/>
</dbReference>
<gene>
    <name evidence="4" type="ORF">H8Z76_03530</name>
</gene>
<keyword evidence="5" id="KW-1185">Reference proteome</keyword>
<dbReference type="InterPro" id="IPR043129">
    <property type="entry name" value="ATPase_NBD"/>
</dbReference>